<dbReference type="AlphaFoldDB" id="A0A1E7Z4Z5"/>
<evidence type="ECO:0000313" key="2">
    <source>
        <dbReference type="Proteomes" id="UP000175707"/>
    </source>
</evidence>
<dbReference type="Proteomes" id="UP000175707">
    <property type="component" value="Unassembled WGS sequence"/>
</dbReference>
<accession>A0A1E7Z4Z5</accession>
<organism evidence="1 2">
    <name type="scientific">Acidithiobacillus caldus</name>
    <dbReference type="NCBI Taxonomy" id="33059"/>
    <lineage>
        <taxon>Bacteria</taxon>
        <taxon>Pseudomonadati</taxon>
        <taxon>Pseudomonadota</taxon>
        <taxon>Acidithiobacillia</taxon>
        <taxon>Acidithiobacillales</taxon>
        <taxon>Acidithiobacillaceae</taxon>
        <taxon>Acidithiobacillus</taxon>
    </lineage>
</organism>
<gene>
    <name evidence="1" type="ORF">BAE30_00050</name>
</gene>
<proteinExistence type="predicted"/>
<comment type="caution">
    <text evidence="1">The sequence shown here is derived from an EMBL/GenBank/DDBJ whole genome shotgun (WGS) entry which is preliminary data.</text>
</comment>
<evidence type="ECO:0000313" key="1">
    <source>
        <dbReference type="EMBL" id="OFC63725.1"/>
    </source>
</evidence>
<protein>
    <submittedName>
        <fullName evidence="1">Uncharacterized protein</fullName>
    </submittedName>
</protein>
<sequence length="141" mass="15957">MEISLFQCKSSSTAKIWGTIFISKTERYTFWGGVLKGGMNRHRVRDGLQLSKLIQEKTSKGYEHICDLQLPNPARAASVDQTINTIQTALWKVPMANRIAQELEIRRALNLDAPAKTPPEPLSTPREPSIKLPEVVVEWSW</sequence>
<dbReference type="EMBL" id="LZYH01000008">
    <property type="protein sequence ID" value="OFC63725.1"/>
    <property type="molecule type" value="Genomic_DNA"/>
</dbReference>
<name>A0A1E7Z4Z5_9PROT</name>
<reference evidence="1 2" key="1">
    <citation type="submission" date="2016-06" db="EMBL/GenBank/DDBJ databases">
        <title>Gene turnover analysis identifies the evolutionary adaptation of the extremophile Acidithiobacillus caldus.</title>
        <authorList>
            <person name="Zhang X."/>
        </authorList>
    </citation>
    <scope>NUCLEOTIDE SEQUENCE [LARGE SCALE GENOMIC DNA]</scope>
    <source>
        <strain evidence="1 2">S1</strain>
    </source>
</reference>